<dbReference type="InterPro" id="IPR036318">
    <property type="entry name" value="FAD-bd_PCMH-like_sf"/>
</dbReference>
<dbReference type="PANTHER" id="PTHR42973:SF54">
    <property type="entry name" value="FAD-BINDING PCMH-TYPE DOMAIN-CONTAINING PROTEIN"/>
    <property type="match status" value="1"/>
</dbReference>
<dbReference type="EMBL" id="JAGTJR010000014">
    <property type="protein sequence ID" value="KAH7049111.1"/>
    <property type="molecule type" value="Genomic_DNA"/>
</dbReference>
<accession>A0ABQ8G946</accession>
<reference evidence="7 8" key="1">
    <citation type="journal article" date="2021" name="Nat. Commun.">
        <title>Genetic determinants of endophytism in the Arabidopsis root mycobiome.</title>
        <authorList>
            <person name="Mesny F."/>
            <person name="Miyauchi S."/>
            <person name="Thiergart T."/>
            <person name="Pickel B."/>
            <person name="Atanasova L."/>
            <person name="Karlsson M."/>
            <person name="Huettel B."/>
            <person name="Barry K.W."/>
            <person name="Haridas S."/>
            <person name="Chen C."/>
            <person name="Bauer D."/>
            <person name="Andreopoulos W."/>
            <person name="Pangilinan J."/>
            <person name="LaButti K."/>
            <person name="Riley R."/>
            <person name="Lipzen A."/>
            <person name="Clum A."/>
            <person name="Drula E."/>
            <person name="Henrissat B."/>
            <person name="Kohler A."/>
            <person name="Grigoriev I.V."/>
            <person name="Martin F.M."/>
            <person name="Hacquard S."/>
        </authorList>
    </citation>
    <scope>NUCLEOTIDE SEQUENCE [LARGE SCALE GENOMIC DNA]</scope>
    <source>
        <strain evidence="7 8">MPI-SDFR-AT-0080</strain>
    </source>
</reference>
<evidence type="ECO:0000313" key="7">
    <source>
        <dbReference type="EMBL" id="KAH7049111.1"/>
    </source>
</evidence>
<keyword evidence="5" id="KW-0732">Signal</keyword>
<keyword evidence="3" id="KW-0274">FAD</keyword>
<evidence type="ECO:0000259" key="6">
    <source>
        <dbReference type="PROSITE" id="PS51387"/>
    </source>
</evidence>
<dbReference type="Gene3D" id="3.30.465.10">
    <property type="match status" value="1"/>
</dbReference>
<dbReference type="SUPFAM" id="SSF56176">
    <property type="entry name" value="FAD-binding/transporter-associated domain-like"/>
    <property type="match status" value="1"/>
</dbReference>
<dbReference type="Pfam" id="PF01565">
    <property type="entry name" value="FAD_binding_4"/>
    <property type="match status" value="1"/>
</dbReference>
<organism evidence="7 8">
    <name type="scientific">Macrophomina phaseolina</name>
    <dbReference type="NCBI Taxonomy" id="35725"/>
    <lineage>
        <taxon>Eukaryota</taxon>
        <taxon>Fungi</taxon>
        <taxon>Dikarya</taxon>
        <taxon>Ascomycota</taxon>
        <taxon>Pezizomycotina</taxon>
        <taxon>Dothideomycetes</taxon>
        <taxon>Dothideomycetes incertae sedis</taxon>
        <taxon>Botryosphaeriales</taxon>
        <taxon>Botryosphaeriaceae</taxon>
        <taxon>Macrophomina</taxon>
    </lineage>
</organism>
<feature type="signal peptide" evidence="5">
    <location>
        <begin position="1"/>
        <end position="21"/>
    </location>
</feature>
<dbReference type="InterPro" id="IPR016169">
    <property type="entry name" value="FAD-bd_PCMH_sub2"/>
</dbReference>
<dbReference type="Proteomes" id="UP000774617">
    <property type="component" value="Unassembled WGS sequence"/>
</dbReference>
<dbReference type="InterPro" id="IPR050416">
    <property type="entry name" value="FAD-linked_Oxidoreductase"/>
</dbReference>
<sequence length="499" mass="54690">MRAIGIPTSLILGASALLVKAASTQQCCDLLFQQYPGYVFARDTPTWTTENNDFWSLTEVRNPSCVFLPESTEEVAGAVALFAQNECKFAIKGAGHSAIPQAANIDDGILVPMQQINSTDINFEGGYIRVGAGAKLVDIYRALDPHNLTAVIGRFGKIGMGLGVGAGISYLSNSEGFAVDNVVDYEVVLGNGTLVNANASCNPDLFWALKGGNSNFGVVTHFHLRTVQTEGAIYGGFVYYPESSLDKVFDVMYDYHVRQAVEDVDTHVIPQFGFNASTNESIGLTPVMYNRAVDELPEILRGWTDVNYTDTTLKKRQYNDLASELHAAVTDGLIQEQRVFTAYADAQFYKDVWYNYVAWLRQFSDVEGLFGLHDNMPVTPRQVTEGVKKGTNALGLDTNPSNRTLGIIYFAVTFKNLEDADRVLTAHDEFVKSQQELAASRGLLHPYIMLTYSGYNQPAIASYGTENVARLKGIAAKYDPTGVFQRLVPGGQKLPTEIA</sequence>
<dbReference type="PANTHER" id="PTHR42973">
    <property type="entry name" value="BINDING OXIDOREDUCTASE, PUTATIVE (AFU_ORTHOLOGUE AFUA_1G17690)-RELATED"/>
    <property type="match status" value="1"/>
</dbReference>
<evidence type="ECO:0000313" key="8">
    <source>
        <dbReference type="Proteomes" id="UP000774617"/>
    </source>
</evidence>
<evidence type="ECO:0000256" key="2">
    <source>
        <dbReference type="ARBA" id="ARBA00022630"/>
    </source>
</evidence>
<dbReference type="InterPro" id="IPR016166">
    <property type="entry name" value="FAD-bd_PCMH"/>
</dbReference>
<evidence type="ECO:0000256" key="4">
    <source>
        <dbReference type="ARBA" id="ARBA00023002"/>
    </source>
</evidence>
<gene>
    <name evidence="7" type="ORF">B0J12DRAFT_754064</name>
</gene>
<dbReference type="InterPro" id="IPR006094">
    <property type="entry name" value="Oxid_FAD_bind_N"/>
</dbReference>
<comment type="similarity">
    <text evidence="1">Belongs to the oxygen-dependent FAD-linked oxidoreductase family.</text>
</comment>
<feature type="domain" description="FAD-binding PCMH-type" evidence="6">
    <location>
        <begin position="59"/>
        <end position="229"/>
    </location>
</feature>
<evidence type="ECO:0000256" key="5">
    <source>
        <dbReference type="SAM" id="SignalP"/>
    </source>
</evidence>
<keyword evidence="8" id="KW-1185">Reference proteome</keyword>
<proteinExistence type="inferred from homology"/>
<name>A0ABQ8G946_9PEZI</name>
<keyword evidence="2" id="KW-0285">Flavoprotein</keyword>
<keyword evidence="4" id="KW-0560">Oxidoreductase</keyword>
<comment type="caution">
    <text evidence="7">The sequence shown here is derived from an EMBL/GenBank/DDBJ whole genome shotgun (WGS) entry which is preliminary data.</text>
</comment>
<dbReference type="PROSITE" id="PS51387">
    <property type="entry name" value="FAD_PCMH"/>
    <property type="match status" value="1"/>
</dbReference>
<evidence type="ECO:0000256" key="1">
    <source>
        <dbReference type="ARBA" id="ARBA00005466"/>
    </source>
</evidence>
<feature type="chain" id="PRO_5046617470" description="FAD-binding PCMH-type domain-containing protein" evidence="5">
    <location>
        <begin position="22"/>
        <end position="499"/>
    </location>
</feature>
<protein>
    <recommendedName>
        <fullName evidence="6">FAD-binding PCMH-type domain-containing protein</fullName>
    </recommendedName>
</protein>
<evidence type="ECO:0000256" key="3">
    <source>
        <dbReference type="ARBA" id="ARBA00022827"/>
    </source>
</evidence>